<dbReference type="RefSeq" id="WP_016444590.1">
    <property type="nucleotide sequence ID" value="NZ_KE150266.1"/>
</dbReference>
<dbReference type="GO" id="GO:0006233">
    <property type="term" value="P:dTDP biosynthetic process"/>
    <property type="evidence" value="ECO:0007669"/>
    <property type="project" value="InterPro"/>
</dbReference>
<dbReference type="PANTHER" id="PTHR10344">
    <property type="entry name" value="THYMIDYLATE KINASE"/>
    <property type="match status" value="1"/>
</dbReference>
<evidence type="ECO:0000256" key="2">
    <source>
        <dbReference type="ARBA" id="ARBA00012980"/>
    </source>
</evidence>
<protein>
    <recommendedName>
        <fullName evidence="3 11">Thymidylate kinase</fullName>
        <ecNumber evidence="2 11">2.7.4.9</ecNumber>
    </recommendedName>
    <alternativeName>
        <fullName evidence="11">dTMP kinase</fullName>
    </alternativeName>
</protein>
<keyword evidence="5 11" id="KW-0545">Nucleotide biosynthesis</keyword>
<dbReference type="SUPFAM" id="SSF52540">
    <property type="entry name" value="P-loop containing nucleoside triphosphate hydrolases"/>
    <property type="match status" value="1"/>
</dbReference>
<dbReference type="InterPro" id="IPR027417">
    <property type="entry name" value="P-loop_NTPase"/>
</dbReference>
<comment type="function">
    <text evidence="10 11">Phosphorylation of dTMP to form dTDP in both de novo and salvage pathways of dTTP synthesis.</text>
</comment>
<keyword evidence="14" id="KW-1185">Reference proteome</keyword>
<evidence type="ECO:0000256" key="6">
    <source>
        <dbReference type="ARBA" id="ARBA00022741"/>
    </source>
</evidence>
<dbReference type="OrthoDB" id="9774907at2"/>
<keyword evidence="6 11" id="KW-0547">Nucleotide-binding</keyword>
<dbReference type="FunFam" id="3.40.50.300:FF:000225">
    <property type="entry name" value="Thymidylate kinase"/>
    <property type="match status" value="1"/>
</dbReference>
<proteinExistence type="inferred from homology"/>
<dbReference type="PANTHER" id="PTHR10344:SF4">
    <property type="entry name" value="UMP-CMP KINASE 2, MITOCHONDRIAL"/>
    <property type="match status" value="1"/>
</dbReference>
<dbReference type="GO" id="GO:0006235">
    <property type="term" value="P:dTTP biosynthetic process"/>
    <property type="evidence" value="ECO:0007669"/>
    <property type="project" value="UniProtKB-UniRule"/>
</dbReference>
<reference evidence="13 14" key="1">
    <citation type="submission" date="2013-05" db="EMBL/GenBank/DDBJ databases">
        <title>The Genome Sequence of Actinomyces europaeus ACS-120-V-COL10B.</title>
        <authorList>
            <consortium name="The Broad Institute Genomics Platform"/>
            <person name="Earl A."/>
            <person name="Ward D."/>
            <person name="Feldgarden M."/>
            <person name="Gevers D."/>
            <person name="Saerens B."/>
            <person name="Vaneechoutte M."/>
            <person name="Walker B."/>
            <person name="Young S."/>
            <person name="Zeng Q."/>
            <person name="Gargeya S."/>
            <person name="Fitzgerald M."/>
            <person name="Haas B."/>
            <person name="Abouelleil A."/>
            <person name="Allen A.W."/>
            <person name="Alvarado L."/>
            <person name="Arachchi H.M."/>
            <person name="Berlin A.M."/>
            <person name="Chapman S.B."/>
            <person name="Gainer-Dewar J."/>
            <person name="Goldberg J."/>
            <person name="Griggs A."/>
            <person name="Gujja S."/>
            <person name="Hansen M."/>
            <person name="Howarth C."/>
            <person name="Imamovic A."/>
            <person name="Ireland A."/>
            <person name="Larimer J."/>
            <person name="McCowan C."/>
            <person name="Murphy C."/>
            <person name="Pearson M."/>
            <person name="Poon T.W."/>
            <person name="Priest M."/>
            <person name="Roberts A."/>
            <person name="Saif S."/>
            <person name="Shea T."/>
            <person name="Sisk P."/>
            <person name="Sykes S."/>
            <person name="Wortman J."/>
            <person name="Nusbaum C."/>
            <person name="Birren B."/>
        </authorList>
    </citation>
    <scope>NUCLEOTIDE SEQUENCE [LARGE SCALE GENOMIC DNA]</scope>
    <source>
        <strain evidence="13 14">ACS-120-V-Col10b</strain>
    </source>
</reference>
<organism evidence="13 14">
    <name type="scientific">Gleimia europaea ACS-120-V-Col10b</name>
    <dbReference type="NCBI Taxonomy" id="883069"/>
    <lineage>
        <taxon>Bacteria</taxon>
        <taxon>Bacillati</taxon>
        <taxon>Actinomycetota</taxon>
        <taxon>Actinomycetes</taxon>
        <taxon>Actinomycetales</taxon>
        <taxon>Actinomycetaceae</taxon>
        <taxon>Gleimia</taxon>
    </lineage>
</organism>
<evidence type="ECO:0000256" key="3">
    <source>
        <dbReference type="ARBA" id="ARBA00017144"/>
    </source>
</evidence>
<evidence type="ECO:0000313" key="14">
    <source>
        <dbReference type="Proteomes" id="UP000014387"/>
    </source>
</evidence>
<evidence type="ECO:0000256" key="9">
    <source>
        <dbReference type="ARBA" id="ARBA00048743"/>
    </source>
</evidence>
<keyword evidence="8 11" id="KW-0067">ATP-binding</keyword>
<name>A0A9W5RFH5_9ACTO</name>
<feature type="domain" description="Thymidylate kinase-like" evidence="12">
    <location>
        <begin position="14"/>
        <end position="200"/>
    </location>
</feature>
<sequence length="220" mass="24795">MSSTVTYPGLFITFEGGDSCGKSTQIASTKQWLEESGIAPLLTREPGGTELGEKLRELIIHGPDDMDSHTEALLYSAQRAYHMETKVRPALLRGEVVLQDRYLDSSVAYQGAARELGVDEILQLNLWAVKGLLPDVTIFLDLDPEVAFARRTGEPDRLEREPNSFQHRVREQYYELSKTYPDRYRVIDASGDVQSVQRQIRQALEPFIEKHLHAGKVGHA</sequence>
<dbReference type="AlphaFoldDB" id="A0A9W5RFH5"/>
<dbReference type="GO" id="GO:0005829">
    <property type="term" value="C:cytosol"/>
    <property type="evidence" value="ECO:0007669"/>
    <property type="project" value="TreeGrafter"/>
</dbReference>
<evidence type="ECO:0000256" key="11">
    <source>
        <dbReference type="HAMAP-Rule" id="MF_00165"/>
    </source>
</evidence>
<accession>A0A9W5RFH5</accession>
<dbReference type="GO" id="GO:0005524">
    <property type="term" value="F:ATP binding"/>
    <property type="evidence" value="ECO:0007669"/>
    <property type="project" value="UniProtKB-UniRule"/>
</dbReference>
<dbReference type="Pfam" id="PF02223">
    <property type="entry name" value="Thymidylate_kin"/>
    <property type="match status" value="1"/>
</dbReference>
<gene>
    <name evidence="11" type="primary">tmk</name>
    <name evidence="13" type="ORF">HMPREF9238_01254</name>
</gene>
<dbReference type="NCBIfam" id="TIGR00041">
    <property type="entry name" value="DTMP_kinase"/>
    <property type="match status" value="1"/>
</dbReference>
<keyword evidence="4 11" id="KW-0808">Transferase</keyword>
<dbReference type="EC" id="2.7.4.9" evidence="2 11"/>
<dbReference type="CDD" id="cd01672">
    <property type="entry name" value="TMPK"/>
    <property type="match status" value="1"/>
</dbReference>
<evidence type="ECO:0000256" key="5">
    <source>
        <dbReference type="ARBA" id="ARBA00022727"/>
    </source>
</evidence>
<evidence type="ECO:0000256" key="7">
    <source>
        <dbReference type="ARBA" id="ARBA00022777"/>
    </source>
</evidence>
<comment type="caution">
    <text evidence="11">Lacks conserved residue(s) required for the propagation of feature annotation.</text>
</comment>
<comment type="similarity">
    <text evidence="1 11">Belongs to the thymidylate kinase family.</text>
</comment>
<dbReference type="Proteomes" id="UP000014387">
    <property type="component" value="Unassembled WGS sequence"/>
</dbReference>
<dbReference type="InterPro" id="IPR018094">
    <property type="entry name" value="Thymidylate_kinase"/>
</dbReference>
<dbReference type="GO" id="GO:0004798">
    <property type="term" value="F:dTMP kinase activity"/>
    <property type="evidence" value="ECO:0007669"/>
    <property type="project" value="UniProtKB-UniRule"/>
</dbReference>
<dbReference type="HAMAP" id="MF_00165">
    <property type="entry name" value="Thymidylate_kinase"/>
    <property type="match status" value="1"/>
</dbReference>
<dbReference type="GO" id="GO:0006227">
    <property type="term" value="P:dUDP biosynthetic process"/>
    <property type="evidence" value="ECO:0007669"/>
    <property type="project" value="TreeGrafter"/>
</dbReference>
<evidence type="ECO:0000256" key="1">
    <source>
        <dbReference type="ARBA" id="ARBA00009776"/>
    </source>
</evidence>
<dbReference type="Gene3D" id="3.40.50.300">
    <property type="entry name" value="P-loop containing nucleotide triphosphate hydrolases"/>
    <property type="match status" value="1"/>
</dbReference>
<evidence type="ECO:0000256" key="8">
    <source>
        <dbReference type="ARBA" id="ARBA00022840"/>
    </source>
</evidence>
<comment type="catalytic activity">
    <reaction evidence="9 11">
        <text>dTMP + ATP = dTDP + ADP</text>
        <dbReference type="Rhea" id="RHEA:13517"/>
        <dbReference type="ChEBI" id="CHEBI:30616"/>
        <dbReference type="ChEBI" id="CHEBI:58369"/>
        <dbReference type="ChEBI" id="CHEBI:63528"/>
        <dbReference type="ChEBI" id="CHEBI:456216"/>
        <dbReference type="EC" id="2.7.4.9"/>
    </reaction>
</comment>
<dbReference type="EMBL" id="AGWN01000001">
    <property type="protein sequence ID" value="EPD31479.1"/>
    <property type="molecule type" value="Genomic_DNA"/>
</dbReference>
<dbReference type="InterPro" id="IPR039430">
    <property type="entry name" value="Thymidylate_kin-like_dom"/>
</dbReference>
<evidence type="ECO:0000313" key="13">
    <source>
        <dbReference type="EMBL" id="EPD31479.1"/>
    </source>
</evidence>
<evidence type="ECO:0000256" key="4">
    <source>
        <dbReference type="ARBA" id="ARBA00022679"/>
    </source>
</evidence>
<comment type="caution">
    <text evidence="13">The sequence shown here is derived from an EMBL/GenBank/DDBJ whole genome shotgun (WGS) entry which is preliminary data.</text>
</comment>
<evidence type="ECO:0000259" key="12">
    <source>
        <dbReference type="Pfam" id="PF02223"/>
    </source>
</evidence>
<keyword evidence="7 11" id="KW-0418">Kinase</keyword>
<evidence type="ECO:0000256" key="10">
    <source>
        <dbReference type="ARBA" id="ARBA00057735"/>
    </source>
</evidence>